<feature type="signal peptide" evidence="4">
    <location>
        <begin position="1"/>
        <end position="20"/>
    </location>
</feature>
<comment type="similarity">
    <text evidence="2">Belongs to the bacterial solute-binding protein 2 family.</text>
</comment>
<dbReference type="AlphaFoldDB" id="D7CV92"/>
<dbReference type="InterPro" id="IPR028082">
    <property type="entry name" value="Peripla_BP_I"/>
</dbReference>
<dbReference type="eggNOG" id="COG1879">
    <property type="taxonomic scope" value="Bacteria"/>
</dbReference>
<evidence type="ECO:0000256" key="1">
    <source>
        <dbReference type="ARBA" id="ARBA00004196"/>
    </source>
</evidence>
<protein>
    <submittedName>
        <fullName evidence="6">Periplasmic binding protein/LacI transcriptional regulator</fullName>
    </submittedName>
</protein>
<name>D7CV92_TRURR</name>
<evidence type="ECO:0000256" key="4">
    <source>
        <dbReference type="SAM" id="SignalP"/>
    </source>
</evidence>
<dbReference type="Pfam" id="PF13407">
    <property type="entry name" value="Peripla_BP_4"/>
    <property type="match status" value="1"/>
</dbReference>
<dbReference type="InterPro" id="IPR025997">
    <property type="entry name" value="SBP_2_dom"/>
</dbReference>
<comment type="subcellular location">
    <subcellularLocation>
        <location evidence="1">Cell envelope</location>
    </subcellularLocation>
</comment>
<dbReference type="CDD" id="cd06321">
    <property type="entry name" value="PBP1_ABC_sugar_binding-like"/>
    <property type="match status" value="1"/>
</dbReference>
<dbReference type="Proteomes" id="UP000000379">
    <property type="component" value="Chromosome"/>
</dbReference>
<dbReference type="EMBL" id="CP002049">
    <property type="protein sequence ID" value="ADI14120.1"/>
    <property type="molecule type" value="Genomic_DNA"/>
</dbReference>
<keyword evidence="7" id="KW-1185">Reference proteome</keyword>
<accession>D7CV92</accession>
<gene>
    <name evidence="6" type="ordered locus">Trad_0992</name>
</gene>
<evidence type="ECO:0000313" key="6">
    <source>
        <dbReference type="EMBL" id="ADI14120.1"/>
    </source>
</evidence>
<evidence type="ECO:0000256" key="2">
    <source>
        <dbReference type="ARBA" id="ARBA00007639"/>
    </source>
</evidence>
<evidence type="ECO:0000259" key="5">
    <source>
        <dbReference type="Pfam" id="PF13407"/>
    </source>
</evidence>
<feature type="domain" description="Periplasmic binding protein" evidence="5">
    <location>
        <begin position="26"/>
        <end position="282"/>
    </location>
</feature>
<reference evidence="7" key="1">
    <citation type="submission" date="2010-05" db="EMBL/GenBank/DDBJ databases">
        <title>The complete genome of Truepera radiovictris DSM 17093.</title>
        <authorList>
            <consortium name="US DOE Joint Genome Institute (JGI-PGF)"/>
            <person name="Lucas S."/>
            <person name="Copeland A."/>
            <person name="Lapidus A."/>
            <person name="Glavina del Rio T."/>
            <person name="Dalin E."/>
            <person name="Tice H."/>
            <person name="Bruce D."/>
            <person name="Goodwin L."/>
            <person name="Pitluck S."/>
            <person name="Kyrpides N."/>
            <person name="Mavromatis K."/>
            <person name="Ovchinnikova G."/>
            <person name="Munk A.C."/>
            <person name="Detter J.C."/>
            <person name="Han C."/>
            <person name="Tapia R."/>
            <person name="Land M."/>
            <person name="Hauser L."/>
            <person name="Markowitz V."/>
            <person name="Cheng J.-F."/>
            <person name="Hugenholtz P."/>
            <person name="Woyke T."/>
            <person name="Wu D."/>
            <person name="Tindall B."/>
            <person name="Pomrenke H.G."/>
            <person name="Brambilla E."/>
            <person name="Klenk H.-P."/>
            <person name="Eisen J.A."/>
        </authorList>
    </citation>
    <scope>NUCLEOTIDE SEQUENCE [LARGE SCALE GENOMIC DNA]</scope>
    <source>
        <strain evidence="7">DSM 17093 / CIP 108686 / LMG 22925 / RQ-24</strain>
    </source>
</reference>
<feature type="chain" id="PRO_5003094312" evidence="4">
    <location>
        <begin position="21"/>
        <end position="310"/>
    </location>
</feature>
<keyword evidence="3 4" id="KW-0732">Signal</keyword>
<reference evidence="6 7" key="2">
    <citation type="journal article" date="2011" name="Stand. Genomic Sci.">
        <title>Complete genome sequence of Truepera radiovictrix type strain (RQ-24).</title>
        <authorList>
            <person name="Ivanova N."/>
            <person name="Rohde C."/>
            <person name="Munk C."/>
            <person name="Nolan M."/>
            <person name="Lucas S."/>
            <person name="Del Rio T.G."/>
            <person name="Tice H."/>
            <person name="Deshpande S."/>
            <person name="Cheng J.F."/>
            <person name="Tapia R."/>
            <person name="Han C."/>
            <person name="Goodwin L."/>
            <person name="Pitluck S."/>
            <person name="Liolios K."/>
            <person name="Mavromatis K."/>
            <person name="Mikhailova N."/>
            <person name="Pati A."/>
            <person name="Chen A."/>
            <person name="Palaniappan K."/>
            <person name="Land M."/>
            <person name="Hauser L."/>
            <person name="Chang Y.J."/>
            <person name="Jeffries C.D."/>
            <person name="Brambilla E."/>
            <person name="Rohde M."/>
            <person name="Goker M."/>
            <person name="Tindall B.J."/>
            <person name="Woyke T."/>
            <person name="Bristow J."/>
            <person name="Eisen J.A."/>
            <person name="Markowitz V."/>
            <person name="Hugenholtz P."/>
            <person name="Kyrpides N.C."/>
            <person name="Klenk H.P."/>
            <person name="Lapidus A."/>
        </authorList>
    </citation>
    <scope>NUCLEOTIDE SEQUENCE [LARGE SCALE GENOMIC DNA]</scope>
    <source>
        <strain evidence="7">DSM 17093 / CIP 108686 / LMG 22925 / RQ-24</strain>
    </source>
</reference>
<dbReference type="STRING" id="649638.Trad_0992"/>
<dbReference type="SUPFAM" id="SSF53822">
    <property type="entry name" value="Periplasmic binding protein-like I"/>
    <property type="match status" value="1"/>
</dbReference>
<sequence>MRNQTLALLAAGALMGAASAQELTSVGVSVGDLANPFFVQIGAGATAKARELGGENVQVTVVSGNYDLNTQTSQIDNFIAAGVDLILLNAVDFEGIAPAVRRAKEAGIVVIAVDVGAEGGVDATVTSNNVQAGEQACQYIVDRLGGEGNVVIINGPPVTAVIDRVEGCKSVFAEHPGITILSDSQNAGGSRDGGLNVMSNLLTSFPDIDAVFAINDPTGIGADLAARQAQRTDFFIVGVDGAPDAEVALADENSLFVASAAQDPFAMAERAVEIGYEILQGNAPEEETILIPTELITRDNLDTYEGWTTE</sequence>
<proteinExistence type="inferred from homology"/>
<dbReference type="Gene3D" id="3.40.50.2300">
    <property type="match status" value="2"/>
</dbReference>
<evidence type="ECO:0000313" key="7">
    <source>
        <dbReference type="Proteomes" id="UP000000379"/>
    </source>
</evidence>
<dbReference type="KEGG" id="tra:Trad_0992"/>
<evidence type="ECO:0000256" key="3">
    <source>
        <dbReference type="ARBA" id="ARBA00022729"/>
    </source>
</evidence>
<organism evidence="6 7">
    <name type="scientific">Truepera radiovictrix (strain DSM 17093 / CIP 108686 / LMG 22925 / RQ-24)</name>
    <dbReference type="NCBI Taxonomy" id="649638"/>
    <lineage>
        <taxon>Bacteria</taxon>
        <taxon>Thermotogati</taxon>
        <taxon>Deinococcota</taxon>
        <taxon>Deinococci</taxon>
        <taxon>Trueperales</taxon>
        <taxon>Trueperaceae</taxon>
        <taxon>Truepera</taxon>
    </lineage>
</organism>
<dbReference type="PANTHER" id="PTHR46847">
    <property type="entry name" value="D-ALLOSE-BINDING PERIPLASMIC PROTEIN-RELATED"/>
    <property type="match status" value="1"/>
</dbReference>
<dbReference type="HOGENOM" id="CLU_037628_3_7_0"/>
<dbReference type="GO" id="GO:0030313">
    <property type="term" value="C:cell envelope"/>
    <property type="evidence" value="ECO:0007669"/>
    <property type="project" value="UniProtKB-SubCell"/>
</dbReference>
<dbReference type="PANTHER" id="PTHR46847:SF2">
    <property type="entry name" value="ABC TRANSPORTER SUGAR-BINDING PROTEIN"/>
    <property type="match status" value="1"/>
</dbReference>
<dbReference type="GO" id="GO:0030246">
    <property type="term" value="F:carbohydrate binding"/>
    <property type="evidence" value="ECO:0007669"/>
    <property type="project" value="UniProtKB-ARBA"/>
</dbReference>